<dbReference type="AlphaFoldDB" id="A0A7K4Y346"/>
<dbReference type="Gene3D" id="3.30.200.20">
    <property type="entry name" value="Phosphorylase Kinase, domain 1"/>
    <property type="match status" value="1"/>
</dbReference>
<dbReference type="GO" id="GO:0005524">
    <property type="term" value="F:ATP binding"/>
    <property type="evidence" value="ECO:0007669"/>
    <property type="project" value="UniProtKB-KW"/>
</dbReference>
<dbReference type="EC" id="2.7.11.1" evidence="2"/>
<keyword evidence="3" id="KW-0547">Nucleotide-binding</keyword>
<keyword evidence="6" id="KW-0808">Transferase</keyword>
<dbReference type="PANTHER" id="PTHR45832">
    <property type="entry name" value="SERINE/THREONINE-PROTEIN KINASE SAMKA-RELATED-RELATED"/>
    <property type="match status" value="1"/>
</dbReference>
<evidence type="ECO:0000259" key="5">
    <source>
        <dbReference type="PROSITE" id="PS50011"/>
    </source>
</evidence>
<reference evidence="6 7" key="1">
    <citation type="submission" date="2019-09" db="EMBL/GenBank/DDBJ databases">
        <title>Bird 10,000 Genomes (B10K) Project - Family phase.</title>
        <authorList>
            <person name="Zhang G."/>
        </authorList>
    </citation>
    <scope>NUCLEOTIDE SEQUENCE [LARGE SCALE GENOMIC DNA]</scope>
    <source>
        <strain evidence="6">B10K-DU-001-18</strain>
        <tissue evidence="6">Muscle</tissue>
    </source>
</reference>
<dbReference type="GO" id="GO:0004674">
    <property type="term" value="F:protein serine/threonine kinase activity"/>
    <property type="evidence" value="ECO:0007669"/>
    <property type="project" value="UniProtKB-EC"/>
</dbReference>
<dbReference type="Proteomes" id="UP000529728">
    <property type="component" value="Unassembled WGS sequence"/>
</dbReference>
<dbReference type="InterPro" id="IPR000719">
    <property type="entry name" value="Prot_kinase_dom"/>
</dbReference>
<evidence type="ECO:0000256" key="2">
    <source>
        <dbReference type="ARBA" id="ARBA00012513"/>
    </source>
</evidence>
<dbReference type="PANTHER" id="PTHR45832:SF22">
    <property type="entry name" value="SERINE_THREONINE-PROTEIN KINASE SAMKA-RELATED"/>
    <property type="match status" value="1"/>
</dbReference>
<keyword evidence="4" id="KW-0067">ATP-binding</keyword>
<dbReference type="EMBL" id="VWZN01022073">
    <property type="protein sequence ID" value="NWR53408.1"/>
    <property type="molecule type" value="Genomic_DNA"/>
</dbReference>
<keyword evidence="6" id="KW-0418">Kinase</keyword>
<comment type="similarity">
    <text evidence="1">Belongs to the protein kinase superfamily. STE Ser/Thr protein kinase family. STE20 subfamily.</text>
</comment>
<accession>A0A7K4Y346</accession>
<feature type="non-terminal residue" evidence="6">
    <location>
        <position position="78"/>
    </location>
</feature>
<evidence type="ECO:0000256" key="1">
    <source>
        <dbReference type="ARBA" id="ARBA00008874"/>
    </source>
</evidence>
<evidence type="ECO:0000313" key="6">
    <source>
        <dbReference type="EMBL" id="NWR53408.1"/>
    </source>
</evidence>
<protein>
    <recommendedName>
        <fullName evidence="2">non-specific serine/threonine protein kinase</fullName>
        <ecNumber evidence="2">2.7.11.1</ecNumber>
    </recommendedName>
</protein>
<gene>
    <name evidence="6" type="primary">Pak1_4</name>
    <name evidence="6" type="ORF">REGSAT_R09567</name>
</gene>
<dbReference type="OrthoDB" id="8693905at2759"/>
<feature type="domain" description="Protein kinase" evidence="5">
    <location>
        <begin position="1"/>
        <end position="78"/>
    </location>
</feature>
<evidence type="ECO:0000256" key="3">
    <source>
        <dbReference type="ARBA" id="ARBA00022741"/>
    </source>
</evidence>
<dbReference type="InterPro" id="IPR011009">
    <property type="entry name" value="Kinase-like_dom_sf"/>
</dbReference>
<dbReference type="Pfam" id="PF00069">
    <property type="entry name" value="Pkinase"/>
    <property type="match status" value="1"/>
</dbReference>
<dbReference type="InterPro" id="IPR051931">
    <property type="entry name" value="PAK3-like"/>
</dbReference>
<sequence length="78" mass="8986">VAIKKINFLCGLRRKELTINELMVMKMNRSPNLVNYLDSYLLGRQFWLVLECMDGGTLSDVISNTSLFEDEMAPISRE</sequence>
<name>A0A7K4Y346_REGSA</name>
<dbReference type="PROSITE" id="PS50011">
    <property type="entry name" value="PROTEIN_KINASE_DOM"/>
    <property type="match status" value="1"/>
</dbReference>
<keyword evidence="7" id="KW-1185">Reference proteome</keyword>
<organism evidence="6 7">
    <name type="scientific">Regulus satrapa</name>
    <name type="common">Golden-crowned kinglet</name>
    <dbReference type="NCBI Taxonomy" id="13245"/>
    <lineage>
        <taxon>Eukaryota</taxon>
        <taxon>Metazoa</taxon>
        <taxon>Chordata</taxon>
        <taxon>Craniata</taxon>
        <taxon>Vertebrata</taxon>
        <taxon>Euteleostomi</taxon>
        <taxon>Archelosauria</taxon>
        <taxon>Archosauria</taxon>
        <taxon>Dinosauria</taxon>
        <taxon>Saurischia</taxon>
        <taxon>Theropoda</taxon>
        <taxon>Coelurosauria</taxon>
        <taxon>Aves</taxon>
        <taxon>Neognathae</taxon>
        <taxon>Neoaves</taxon>
        <taxon>Telluraves</taxon>
        <taxon>Australaves</taxon>
        <taxon>Passeriformes</taxon>
        <taxon>Regulidae</taxon>
        <taxon>Regulus</taxon>
    </lineage>
</organism>
<comment type="caution">
    <text evidence="6">The sequence shown here is derived from an EMBL/GenBank/DDBJ whole genome shotgun (WGS) entry which is preliminary data.</text>
</comment>
<proteinExistence type="inferred from homology"/>
<dbReference type="SUPFAM" id="SSF56112">
    <property type="entry name" value="Protein kinase-like (PK-like)"/>
    <property type="match status" value="1"/>
</dbReference>
<evidence type="ECO:0000313" key="7">
    <source>
        <dbReference type="Proteomes" id="UP000529728"/>
    </source>
</evidence>
<feature type="non-terminal residue" evidence="6">
    <location>
        <position position="1"/>
    </location>
</feature>
<evidence type="ECO:0000256" key="4">
    <source>
        <dbReference type="ARBA" id="ARBA00022840"/>
    </source>
</evidence>